<keyword evidence="8 9" id="KW-0472">Membrane</keyword>
<evidence type="ECO:0000256" key="7">
    <source>
        <dbReference type="ARBA" id="ARBA00023128"/>
    </source>
</evidence>
<evidence type="ECO:0000256" key="1">
    <source>
        <dbReference type="ARBA" id="ARBA00004448"/>
    </source>
</evidence>
<comment type="caution">
    <text evidence="9">Lacks conserved residue(s) required for the propagation of feature annotation.</text>
</comment>
<keyword evidence="7 9" id="KW-0496">Mitochondrion</keyword>
<comment type="subcellular location">
    <subcellularLocation>
        <location evidence="1 9">Mitochondrion inner membrane</location>
        <topology evidence="1 9">Multi-pass membrane protein</topology>
    </subcellularLocation>
</comment>
<protein>
    <recommendedName>
        <fullName evidence="9">Mitochondrial pyruvate carrier</fullName>
    </recommendedName>
</protein>
<gene>
    <name evidence="10" type="ORF">PNEG_00462</name>
</gene>
<dbReference type="GeneID" id="19894160"/>
<dbReference type="OMA" id="FWAPIVK"/>
<keyword evidence="11" id="KW-1185">Reference proteome</keyword>
<feature type="transmembrane region" description="Helical" evidence="9">
    <location>
        <begin position="78"/>
        <end position="100"/>
    </location>
</feature>
<evidence type="ECO:0000313" key="10">
    <source>
        <dbReference type="EMBL" id="EMR11443.1"/>
    </source>
</evidence>
<dbReference type="GO" id="GO:0005743">
    <property type="term" value="C:mitochondrial inner membrane"/>
    <property type="evidence" value="ECO:0007669"/>
    <property type="project" value="UniProtKB-SubCell"/>
</dbReference>
<proteinExistence type="inferred from homology"/>
<dbReference type="HOGENOM" id="CLU_099502_1_2_1"/>
<evidence type="ECO:0000256" key="2">
    <source>
        <dbReference type="ARBA" id="ARBA00006416"/>
    </source>
</evidence>
<dbReference type="Pfam" id="PF03650">
    <property type="entry name" value="MPC"/>
    <property type="match status" value="1"/>
</dbReference>
<dbReference type="Proteomes" id="UP000011958">
    <property type="component" value="Unassembled WGS sequence"/>
</dbReference>
<comment type="function">
    <text evidence="9">Mediates the uptake of pyruvate into mitochondria.</text>
</comment>
<dbReference type="OrthoDB" id="869189at2759"/>
<comment type="similarity">
    <text evidence="2 9">Belongs to the mitochondrial pyruvate carrier (MPC) (TC 2.A.105) family.</text>
</comment>
<keyword evidence="6 9" id="KW-1133">Transmembrane helix</keyword>
<sequence>MASFVSTARNKFIYLLNHPSGLKTVHFWAPTMKWGLVLAGIGDLKRSSDKLSVSQNMALTLTGSIWTRWSMVIKPKNYLLATVNLFLAITGSVQLLRIYFYRQGLERAGSK</sequence>
<evidence type="ECO:0000256" key="6">
    <source>
        <dbReference type="ARBA" id="ARBA00022989"/>
    </source>
</evidence>
<name>M7NRR8_PNEMU</name>
<keyword evidence="4 9" id="KW-0812">Transmembrane</keyword>
<dbReference type="InterPro" id="IPR005336">
    <property type="entry name" value="MPC"/>
</dbReference>
<dbReference type="GO" id="GO:0006850">
    <property type="term" value="P:pyruvate import into mitochondria"/>
    <property type="evidence" value="ECO:0007669"/>
    <property type="project" value="InterPro"/>
</dbReference>
<dbReference type="AlphaFoldDB" id="M7NRR8"/>
<evidence type="ECO:0000256" key="3">
    <source>
        <dbReference type="ARBA" id="ARBA00022448"/>
    </source>
</evidence>
<reference evidence="11" key="1">
    <citation type="journal article" date="2016" name="Nat. Commun.">
        <title>Genome analysis of three Pneumocystis species reveals adaptation mechanisms to life exclusively in mammalian hosts.</title>
        <authorList>
            <person name="Ma L."/>
            <person name="Chen Z."/>
            <person name="Huang D.W."/>
            <person name="Kutty G."/>
            <person name="Ishihara M."/>
            <person name="Wang H."/>
            <person name="Abouelleil A."/>
            <person name="Bishop L."/>
            <person name="Davey E."/>
            <person name="Deng R."/>
            <person name="Deng X."/>
            <person name="Fan L."/>
            <person name="Fantoni G."/>
            <person name="Fitzgerald M."/>
            <person name="Gogineni E."/>
            <person name="Goldberg J.M."/>
            <person name="Handley G."/>
            <person name="Hu X."/>
            <person name="Huber C."/>
            <person name="Jiao X."/>
            <person name="Jones K."/>
            <person name="Levin J.Z."/>
            <person name="Liu Y."/>
            <person name="Macdonald P."/>
            <person name="Melnikov A."/>
            <person name="Raley C."/>
            <person name="Sassi M."/>
            <person name="Sherman B.T."/>
            <person name="Song X."/>
            <person name="Sykes S."/>
            <person name="Tran B."/>
            <person name="Walsh L."/>
            <person name="Xia Y."/>
            <person name="Yang J."/>
            <person name="Young S."/>
            <person name="Zeng Q."/>
            <person name="Zheng X."/>
            <person name="Stephens R."/>
            <person name="Nusbaum C."/>
            <person name="Birren B.W."/>
            <person name="Azadi P."/>
            <person name="Lempicki R.A."/>
            <person name="Cuomo C.A."/>
            <person name="Kovacs J.A."/>
        </authorList>
    </citation>
    <scope>NUCLEOTIDE SEQUENCE [LARGE SCALE GENOMIC DNA]</scope>
    <source>
        <strain evidence="11">B123</strain>
    </source>
</reference>
<dbReference type="STRING" id="1069680.M7NRR8"/>
<evidence type="ECO:0000313" key="11">
    <source>
        <dbReference type="Proteomes" id="UP000011958"/>
    </source>
</evidence>
<evidence type="ECO:0000256" key="8">
    <source>
        <dbReference type="ARBA" id="ARBA00023136"/>
    </source>
</evidence>
<keyword evidence="5 9" id="KW-0999">Mitochondrion inner membrane</keyword>
<comment type="caution">
    <text evidence="10">The sequence shown here is derived from an EMBL/GenBank/DDBJ whole genome shotgun (WGS) entry which is preliminary data.</text>
</comment>
<organism evidence="10 11">
    <name type="scientific">Pneumocystis murina (strain B123)</name>
    <name type="common">Mouse pneumocystis pneumonia agent</name>
    <name type="synonym">Pneumocystis carinii f. sp. muris</name>
    <dbReference type="NCBI Taxonomy" id="1069680"/>
    <lineage>
        <taxon>Eukaryota</taxon>
        <taxon>Fungi</taxon>
        <taxon>Dikarya</taxon>
        <taxon>Ascomycota</taxon>
        <taxon>Taphrinomycotina</taxon>
        <taxon>Pneumocystomycetes</taxon>
        <taxon>Pneumocystaceae</taxon>
        <taxon>Pneumocystis</taxon>
    </lineage>
</organism>
<evidence type="ECO:0000256" key="5">
    <source>
        <dbReference type="ARBA" id="ARBA00022792"/>
    </source>
</evidence>
<dbReference type="PANTHER" id="PTHR14154">
    <property type="entry name" value="UPF0041 BRAIN PROTEIN 44-RELATED"/>
    <property type="match status" value="1"/>
</dbReference>
<accession>M7NRR8</accession>
<dbReference type="EMBL" id="AFWA02000001">
    <property type="protein sequence ID" value="EMR11443.1"/>
    <property type="molecule type" value="Genomic_DNA"/>
</dbReference>
<evidence type="ECO:0000256" key="9">
    <source>
        <dbReference type="RuleBase" id="RU363100"/>
    </source>
</evidence>
<dbReference type="RefSeq" id="XP_007872344.1">
    <property type="nucleotide sequence ID" value="XM_007874153.1"/>
</dbReference>
<dbReference type="VEuPathDB" id="FungiDB:PNEG_00462"/>
<keyword evidence="3 9" id="KW-0813">Transport</keyword>
<evidence type="ECO:0000256" key="4">
    <source>
        <dbReference type="ARBA" id="ARBA00022692"/>
    </source>
</evidence>
<dbReference type="eggNOG" id="KOG1589">
    <property type="taxonomic scope" value="Eukaryota"/>
</dbReference>